<accession>A0A210QI44</accession>
<sequence>MTSDISLTRRVATLVQCATLCGVYEICYVFEYDGETNLCHVFNGFQPFSGNEVFPHGQRSVYKDIEGCVRSGYILFRDGHLCFKLFRESRTWGDAFTACQNDGGRLIVLQTSKQIEYILNVTEISGIRYHWIGLTDRKFEGEWTYIDDKGFNETIWPSVNFNNKCQRYNLDPNEADCGALNSNSRHLSDCHCNVTRDYICERPQLV</sequence>
<dbReference type="Proteomes" id="UP000242188">
    <property type="component" value="Unassembled WGS sequence"/>
</dbReference>
<feature type="domain" description="C-type lectin" evidence="1">
    <location>
        <begin position="78"/>
        <end position="201"/>
    </location>
</feature>
<dbReference type="EMBL" id="NEDP02003577">
    <property type="protein sequence ID" value="OWF48369.1"/>
    <property type="molecule type" value="Genomic_DNA"/>
</dbReference>
<dbReference type="PROSITE" id="PS50041">
    <property type="entry name" value="C_TYPE_LECTIN_2"/>
    <property type="match status" value="1"/>
</dbReference>
<dbReference type="SUPFAM" id="SSF56436">
    <property type="entry name" value="C-type lectin-like"/>
    <property type="match status" value="1"/>
</dbReference>
<dbReference type="InterPro" id="IPR050801">
    <property type="entry name" value="Ca-Dep_Lectins_ImmuneDev"/>
</dbReference>
<evidence type="ECO:0000313" key="3">
    <source>
        <dbReference type="Proteomes" id="UP000242188"/>
    </source>
</evidence>
<evidence type="ECO:0000259" key="1">
    <source>
        <dbReference type="PROSITE" id="PS50041"/>
    </source>
</evidence>
<keyword evidence="3" id="KW-1185">Reference proteome</keyword>
<dbReference type="InterPro" id="IPR016186">
    <property type="entry name" value="C-type_lectin-like/link_sf"/>
</dbReference>
<dbReference type="SMART" id="SM00034">
    <property type="entry name" value="CLECT"/>
    <property type="match status" value="1"/>
</dbReference>
<dbReference type="PANTHER" id="PTHR22801:SF63">
    <property type="entry name" value="C-TYPE LECTIN DOMAIN-CONTAINING PROTEIN"/>
    <property type="match status" value="1"/>
</dbReference>
<evidence type="ECO:0000313" key="2">
    <source>
        <dbReference type="EMBL" id="OWF48369.1"/>
    </source>
</evidence>
<dbReference type="InterPro" id="IPR001304">
    <property type="entry name" value="C-type_lectin-like"/>
</dbReference>
<dbReference type="OrthoDB" id="6106643at2759"/>
<comment type="caution">
    <text evidence="2">The sequence shown here is derived from an EMBL/GenBank/DDBJ whole genome shotgun (WGS) entry which is preliminary data.</text>
</comment>
<dbReference type="CDD" id="cd00037">
    <property type="entry name" value="CLECT"/>
    <property type="match status" value="1"/>
</dbReference>
<protein>
    <submittedName>
        <fullName evidence="2">CD209</fullName>
    </submittedName>
</protein>
<proteinExistence type="predicted"/>
<reference evidence="2 3" key="1">
    <citation type="journal article" date="2017" name="Nat. Ecol. Evol.">
        <title>Scallop genome provides insights into evolution of bilaterian karyotype and development.</title>
        <authorList>
            <person name="Wang S."/>
            <person name="Zhang J."/>
            <person name="Jiao W."/>
            <person name="Li J."/>
            <person name="Xun X."/>
            <person name="Sun Y."/>
            <person name="Guo X."/>
            <person name="Huan P."/>
            <person name="Dong B."/>
            <person name="Zhang L."/>
            <person name="Hu X."/>
            <person name="Sun X."/>
            <person name="Wang J."/>
            <person name="Zhao C."/>
            <person name="Wang Y."/>
            <person name="Wang D."/>
            <person name="Huang X."/>
            <person name="Wang R."/>
            <person name="Lv J."/>
            <person name="Li Y."/>
            <person name="Zhang Z."/>
            <person name="Liu B."/>
            <person name="Lu W."/>
            <person name="Hui Y."/>
            <person name="Liang J."/>
            <person name="Zhou Z."/>
            <person name="Hou R."/>
            <person name="Li X."/>
            <person name="Liu Y."/>
            <person name="Li H."/>
            <person name="Ning X."/>
            <person name="Lin Y."/>
            <person name="Zhao L."/>
            <person name="Xing Q."/>
            <person name="Dou J."/>
            <person name="Li Y."/>
            <person name="Mao J."/>
            <person name="Guo H."/>
            <person name="Dou H."/>
            <person name="Li T."/>
            <person name="Mu C."/>
            <person name="Jiang W."/>
            <person name="Fu Q."/>
            <person name="Fu X."/>
            <person name="Miao Y."/>
            <person name="Liu J."/>
            <person name="Yu Q."/>
            <person name="Li R."/>
            <person name="Liao H."/>
            <person name="Li X."/>
            <person name="Kong Y."/>
            <person name="Jiang Z."/>
            <person name="Chourrout D."/>
            <person name="Li R."/>
            <person name="Bao Z."/>
        </authorList>
    </citation>
    <scope>NUCLEOTIDE SEQUENCE [LARGE SCALE GENOMIC DNA]</scope>
    <source>
        <strain evidence="2 3">PY_sf001</strain>
    </source>
</reference>
<dbReference type="Pfam" id="PF00059">
    <property type="entry name" value="Lectin_C"/>
    <property type="match status" value="1"/>
</dbReference>
<dbReference type="Gene3D" id="3.10.100.10">
    <property type="entry name" value="Mannose-Binding Protein A, subunit A"/>
    <property type="match status" value="1"/>
</dbReference>
<organism evidence="2 3">
    <name type="scientific">Mizuhopecten yessoensis</name>
    <name type="common">Japanese scallop</name>
    <name type="synonym">Patinopecten yessoensis</name>
    <dbReference type="NCBI Taxonomy" id="6573"/>
    <lineage>
        <taxon>Eukaryota</taxon>
        <taxon>Metazoa</taxon>
        <taxon>Spiralia</taxon>
        <taxon>Lophotrochozoa</taxon>
        <taxon>Mollusca</taxon>
        <taxon>Bivalvia</taxon>
        <taxon>Autobranchia</taxon>
        <taxon>Pteriomorphia</taxon>
        <taxon>Pectinida</taxon>
        <taxon>Pectinoidea</taxon>
        <taxon>Pectinidae</taxon>
        <taxon>Mizuhopecten</taxon>
    </lineage>
</organism>
<dbReference type="InterPro" id="IPR016187">
    <property type="entry name" value="CTDL_fold"/>
</dbReference>
<gene>
    <name evidence="2" type="ORF">KP79_PYT18719</name>
</gene>
<dbReference type="AlphaFoldDB" id="A0A210QI44"/>
<dbReference type="PANTHER" id="PTHR22801">
    <property type="entry name" value="LITHOSTATHINE"/>
    <property type="match status" value="1"/>
</dbReference>
<name>A0A210QI44_MIZYE</name>